<evidence type="ECO:0000256" key="11">
    <source>
        <dbReference type="ARBA" id="ARBA00048899"/>
    </source>
</evidence>
<dbReference type="GO" id="GO:0006487">
    <property type="term" value="P:protein N-linked glycosylation"/>
    <property type="evidence" value="ECO:0007669"/>
    <property type="project" value="TreeGrafter"/>
</dbReference>
<keyword evidence="14" id="KW-1185">Reference proteome</keyword>
<comment type="similarity">
    <text evidence="3 12">Belongs to the glycosyltransferase 22 family.</text>
</comment>
<evidence type="ECO:0000256" key="3">
    <source>
        <dbReference type="ARBA" id="ARBA00007063"/>
    </source>
</evidence>
<feature type="transmembrane region" description="Helical" evidence="12">
    <location>
        <begin position="231"/>
        <end position="253"/>
    </location>
</feature>
<evidence type="ECO:0000256" key="9">
    <source>
        <dbReference type="ARBA" id="ARBA00023136"/>
    </source>
</evidence>
<gene>
    <name evidence="13" type="ORF">AMORRO_LOCUS2443</name>
</gene>
<name>A0A9N8WBE5_9GLOM</name>
<keyword evidence="5" id="KW-0808">Transferase</keyword>
<evidence type="ECO:0000256" key="1">
    <source>
        <dbReference type="ARBA" id="ARBA00004477"/>
    </source>
</evidence>
<evidence type="ECO:0000313" key="14">
    <source>
        <dbReference type="Proteomes" id="UP000789342"/>
    </source>
</evidence>
<evidence type="ECO:0000256" key="6">
    <source>
        <dbReference type="ARBA" id="ARBA00022692"/>
    </source>
</evidence>
<dbReference type="PANTHER" id="PTHR22760">
    <property type="entry name" value="GLYCOSYLTRANSFERASE"/>
    <property type="match status" value="1"/>
</dbReference>
<dbReference type="OrthoDB" id="19039at2759"/>
<evidence type="ECO:0000256" key="8">
    <source>
        <dbReference type="ARBA" id="ARBA00022989"/>
    </source>
</evidence>
<sequence length="521" mass="60255">CILANLRIPTTHEKQQNMDKYDLFLCFLVTVHIMLCPFTKVEESFNLQATHDIMEYGMGPESLKKFDHFEFPGVVHRTFVGPLLLSGASWPTVKTLEIFFPDFDKFFRQYVVRFYLGLSGIFALSKLRLSISTSFGRQVSVAFGILSACQFHTIFWASRPLPNIFAFPLVILAFSHWVSAASPSDDSNEHLLSSIRYITFAMVIFRFELILLLASIVLLELWLGNLKFFDALRVFSSTALVSLGLSTIIDSYFWQELTWPEGSVFYFNIVLGKSVEWGVLPFHAYFTSFLPRLLLTSGPLSVLSVFTDARTRRFLLPMLIYLVGFSRLEHKEWRFIVYVVPIFNMCAAMGWVSMRRKGFKFINRFIIVLLLLSFLASIAIMFISSINYPGGVALQRIHLIQKEYSSARIHLDVYTAMTGASRFGQLRNDWEYYKNETHSSPADYLHYTHLLTSDPEMHEGNFRIIDIVDGYARVQVVNPNHLVRNWLNFDFGRTNRTLDSLLPVKILTEQKIWIMKRKFQN</sequence>
<evidence type="ECO:0000256" key="5">
    <source>
        <dbReference type="ARBA" id="ARBA00022679"/>
    </source>
</evidence>
<dbReference type="AlphaFoldDB" id="A0A9N8WBE5"/>
<comment type="pathway">
    <text evidence="2">Protein modification; protein glycosylation.</text>
</comment>
<feature type="non-terminal residue" evidence="13">
    <location>
        <position position="521"/>
    </location>
</feature>
<keyword evidence="7 12" id="KW-0256">Endoplasmic reticulum</keyword>
<comment type="function">
    <text evidence="10">Mannosyltransferase that operates in the biosynthetic pathway of dolichol-linked oligosaccharides, the glycan precursors employed in protein asparagine (N)-glycosylation. The assembly of dolichol-linked oligosaccharides begins on the cytosolic side of the endoplasmic reticulum membrane and finishes in its lumen. The sequential addition of sugars to dolichol pyrophosphate produces dolichol-linked oligosaccharides containing fourteen sugars, including two GlcNAcs, nine mannoses and three glucoses. Once assembled, the oligosaccharide is transferred from the lipid to nascent proteins by oligosaccharyltransferases. In the lumen of the endoplasmic reticulum, adds the eighth mannose residue in an alpha-1,6 linkage onto Man(7)GlcNAc(2)-PP-dolichol to produce Man(8)GlcNAc(2)-PP-dolichol.</text>
</comment>
<evidence type="ECO:0000313" key="13">
    <source>
        <dbReference type="EMBL" id="CAG8483911.1"/>
    </source>
</evidence>
<feature type="transmembrane region" description="Helical" evidence="12">
    <location>
        <begin position="164"/>
        <end position="183"/>
    </location>
</feature>
<evidence type="ECO:0000256" key="2">
    <source>
        <dbReference type="ARBA" id="ARBA00004922"/>
    </source>
</evidence>
<proteinExistence type="inferred from homology"/>
<feature type="transmembrane region" description="Helical" evidence="12">
    <location>
        <begin position="110"/>
        <end position="127"/>
    </location>
</feature>
<evidence type="ECO:0000256" key="4">
    <source>
        <dbReference type="ARBA" id="ARBA00022676"/>
    </source>
</evidence>
<organism evidence="13 14">
    <name type="scientific">Acaulospora morrowiae</name>
    <dbReference type="NCBI Taxonomy" id="94023"/>
    <lineage>
        <taxon>Eukaryota</taxon>
        <taxon>Fungi</taxon>
        <taxon>Fungi incertae sedis</taxon>
        <taxon>Mucoromycota</taxon>
        <taxon>Glomeromycotina</taxon>
        <taxon>Glomeromycetes</taxon>
        <taxon>Diversisporales</taxon>
        <taxon>Acaulosporaceae</taxon>
        <taxon>Acaulospora</taxon>
    </lineage>
</organism>
<comment type="caution">
    <text evidence="13">The sequence shown here is derived from an EMBL/GenBank/DDBJ whole genome shotgun (WGS) entry which is preliminary data.</text>
</comment>
<evidence type="ECO:0000256" key="7">
    <source>
        <dbReference type="ARBA" id="ARBA00022824"/>
    </source>
</evidence>
<protein>
    <recommendedName>
        <fullName evidence="12">Mannosyltransferase</fullName>
        <ecNumber evidence="12">2.4.1.-</ecNumber>
    </recommendedName>
</protein>
<dbReference type="InterPro" id="IPR005599">
    <property type="entry name" value="GPI_mannosylTrfase"/>
</dbReference>
<dbReference type="Proteomes" id="UP000789342">
    <property type="component" value="Unassembled WGS sequence"/>
</dbReference>
<dbReference type="GO" id="GO:0005789">
    <property type="term" value="C:endoplasmic reticulum membrane"/>
    <property type="evidence" value="ECO:0007669"/>
    <property type="project" value="UniProtKB-SubCell"/>
</dbReference>
<feature type="transmembrane region" description="Helical" evidence="12">
    <location>
        <begin position="335"/>
        <end position="353"/>
    </location>
</feature>
<keyword evidence="9 12" id="KW-0472">Membrane</keyword>
<evidence type="ECO:0000256" key="12">
    <source>
        <dbReference type="RuleBase" id="RU363075"/>
    </source>
</evidence>
<dbReference type="EC" id="2.4.1.-" evidence="12"/>
<dbReference type="PANTHER" id="PTHR22760:SF1">
    <property type="entry name" value="DOL-P-MAN:MAN(7)GLCNAC(2)-PP-DOL ALPHA-1,6-MANNOSYLTRANSFERASE"/>
    <property type="match status" value="1"/>
</dbReference>
<keyword evidence="4 12" id="KW-0328">Glycosyltransferase</keyword>
<dbReference type="EMBL" id="CAJVPV010001029">
    <property type="protein sequence ID" value="CAG8483911.1"/>
    <property type="molecule type" value="Genomic_DNA"/>
</dbReference>
<reference evidence="13" key="1">
    <citation type="submission" date="2021-06" db="EMBL/GenBank/DDBJ databases">
        <authorList>
            <person name="Kallberg Y."/>
            <person name="Tangrot J."/>
            <person name="Rosling A."/>
        </authorList>
    </citation>
    <scope>NUCLEOTIDE SEQUENCE</scope>
    <source>
        <strain evidence="13">CL551</strain>
    </source>
</reference>
<keyword evidence="8 12" id="KW-1133">Transmembrane helix</keyword>
<dbReference type="GO" id="GO:0052917">
    <property type="term" value="F:dol-P-Man:Man(7)GlcNAc(2)-PP-Dol alpha-1,6-mannosyltransferase activity"/>
    <property type="evidence" value="ECO:0007669"/>
    <property type="project" value="UniProtKB-EC"/>
</dbReference>
<comment type="subcellular location">
    <subcellularLocation>
        <location evidence="1 12">Endoplasmic reticulum membrane</location>
        <topology evidence="1 12">Multi-pass membrane protein</topology>
    </subcellularLocation>
</comment>
<feature type="transmembrane region" description="Helical" evidence="12">
    <location>
        <begin position="195"/>
        <end position="219"/>
    </location>
</feature>
<dbReference type="Pfam" id="PF03901">
    <property type="entry name" value="Glyco_transf_22"/>
    <property type="match status" value="1"/>
</dbReference>
<feature type="transmembrane region" description="Helical" evidence="12">
    <location>
        <begin position="21"/>
        <end position="40"/>
    </location>
</feature>
<evidence type="ECO:0000256" key="10">
    <source>
        <dbReference type="ARBA" id="ARBA00044721"/>
    </source>
</evidence>
<comment type="catalytic activity">
    <reaction evidence="11">
        <text>an alpha-D-Man-(1-&gt;2)-alpha-D-Man-(1-&gt;2)-alpha-D-Man-(1-&gt;3)-[alpha-D-Man-(1-&gt;2)-alpha-D-Man-(1-&gt;3)-alpha-D-Man-(1-&gt;6)]-beta-D-Man-(1-&gt;4)-beta-D-GlcNAc-(1-&gt;4)-alpha-D-GlcNAc-diphospho-di-trans,poly-cis-dolichol + a di-trans,poly-cis-dolichyl beta-D-mannosyl phosphate = an alpha-D-Man-(1-&gt;2)-alpha-D-Man-(1-&gt;2)-alpha-D-Man-(1-&gt;3)-[alpha-D-Man-(1-&gt;2)-alpha-D-Man-(1-&gt;3)-[alpha-D-Man-(1-&gt;6)]-alpha-D-Man-(1-&gt;6)]-beta-D-Man-(1-&gt;4)-beta-D-GlcNAc-(1-&gt;4)-alpha-D-GlcNAc-diphospho-di-trans,poly-cis-dolichol + a di-trans,poly-cis-dolichyl phosphate + H(+)</text>
        <dbReference type="Rhea" id="RHEA:29535"/>
        <dbReference type="Rhea" id="RHEA-COMP:19498"/>
        <dbReference type="Rhea" id="RHEA-COMP:19501"/>
        <dbReference type="Rhea" id="RHEA-COMP:19518"/>
        <dbReference type="Rhea" id="RHEA-COMP:19519"/>
        <dbReference type="ChEBI" id="CHEBI:15378"/>
        <dbReference type="ChEBI" id="CHEBI:57683"/>
        <dbReference type="ChEBI" id="CHEBI:58211"/>
        <dbReference type="ChEBI" id="CHEBI:132517"/>
        <dbReference type="ChEBI" id="CHEBI:132519"/>
        <dbReference type="EC" id="2.4.1.260"/>
    </reaction>
    <physiologicalReaction direction="left-to-right" evidence="11">
        <dbReference type="Rhea" id="RHEA:29536"/>
    </physiologicalReaction>
</comment>
<feature type="transmembrane region" description="Helical" evidence="12">
    <location>
        <begin position="365"/>
        <end position="386"/>
    </location>
</feature>
<keyword evidence="6 12" id="KW-0812">Transmembrane</keyword>
<accession>A0A9N8WBE5</accession>